<gene>
    <name evidence="4" type="ORF">TR88098</name>
</gene>
<protein>
    <recommendedName>
        <fullName evidence="5">SET and MYND domain-containing protein 4</fullName>
    </recommendedName>
</protein>
<dbReference type="GO" id="GO:0042826">
    <property type="term" value="F:histone deacetylase binding"/>
    <property type="evidence" value="ECO:0007669"/>
    <property type="project" value="TreeGrafter"/>
</dbReference>
<dbReference type="GO" id="GO:0032259">
    <property type="term" value="P:methylation"/>
    <property type="evidence" value="ECO:0007669"/>
    <property type="project" value="UniProtKB-KW"/>
</dbReference>
<dbReference type="InterPro" id="IPR052097">
    <property type="entry name" value="SET-MYND_domain_protein"/>
</dbReference>
<proteinExistence type="predicted"/>
<keyword evidence="3" id="KW-0949">S-adenosyl-L-methionine</keyword>
<dbReference type="GO" id="GO:0008168">
    <property type="term" value="F:methyltransferase activity"/>
    <property type="evidence" value="ECO:0007669"/>
    <property type="project" value="UniProtKB-KW"/>
</dbReference>
<evidence type="ECO:0000256" key="2">
    <source>
        <dbReference type="ARBA" id="ARBA00022679"/>
    </source>
</evidence>
<dbReference type="PANTHER" id="PTHR46165">
    <property type="entry name" value="SET AND MYND DOMAIN-CONTAINING PROTEIN 4"/>
    <property type="match status" value="1"/>
</dbReference>
<dbReference type="GO" id="GO:0005634">
    <property type="term" value="C:nucleus"/>
    <property type="evidence" value="ECO:0007669"/>
    <property type="project" value="TreeGrafter"/>
</dbReference>
<keyword evidence="1" id="KW-0489">Methyltransferase</keyword>
<evidence type="ECO:0008006" key="5">
    <source>
        <dbReference type="Google" id="ProtNLM"/>
    </source>
</evidence>
<dbReference type="Gene3D" id="1.25.40.10">
    <property type="entry name" value="Tetratricopeptide repeat domain"/>
    <property type="match status" value="1"/>
</dbReference>
<dbReference type="InterPro" id="IPR011990">
    <property type="entry name" value="TPR-like_helical_dom_sf"/>
</dbReference>
<feature type="non-terminal residue" evidence="4">
    <location>
        <position position="1"/>
    </location>
</feature>
<evidence type="ECO:0000256" key="1">
    <source>
        <dbReference type="ARBA" id="ARBA00022603"/>
    </source>
</evidence>
<sequence length="401" mass="44148">DDDDDDDGTQASCLWPRLIAGEVEHVKSLGDPQGLLRPGVEQRKAGPEDYFRRLIAYLEPYSGRPICTPALLTLRNFVSDLSSGLIEYKSCRKARACRMRGNEFFKAKDYETAAHHYQRGLLCAQRAFPVRAEDEEPSLTRGGFSKKAAEAEEAALLHGNLSAVYFHRAKWTECAWSACLALQLHEAAPAGTTVIRRLVARLQRACSHLGYSLPDPPKASDLRSLHRWIRECVEESRSVVAEELLQPDGCGVFGEVCIPEPRYGRNPALYAISSGLQVQSSPEQGRFVVARNAFVAGDVLASEPAGGWSTTGRMKADAQAAACCLLLPFQRHLSCSACHSRLTSIGFVCPHCTDAAFCGPPSACFRQHLHPNGQFIVPEWHKAECRPLHILPCIRPLSVEA</sequence>
<reference evidence="4" key="1">
    <citation type="submission" date="2016-01" db="EMBL/GenBank/DDBJ databases">
        <title>Reference transcriptome for the parasite Schistocephalus solidus: insights into the molecular evolution of parasitism.</title>
        <authorList>
            <person name="Hebert F.O."/>
            <person name="Grambauer S."/>
            <person name="Barber I."/>
            <person name="Landry C.R."/>
            <person name="Aubin-Horth N."/>
        </authorList>
    </citation>
    <scope>NUCLEOTIDE SEQUENCE</scope>
</reference>
<dbReference type="SUPFAM" id="SSF48452">
    <property type="entry name" value="TPR-like"/>
    <property type="match status" value="1"/>
</dbReference>
<organism evidence="4">
    <name type="scientific">Schistocephalus solidus</name>
    <name type="common">Tapeworm</name>
    <dbReference type="NCBI Taxonomy" id="70667"/>
    <lineage>
        <taxon>Eukaryota</taxon>
        <taxon>Metazoa</taxon>
        <taxon>Spiralia</taxon>
        <taxon>Lophotrochozoa</taxon>
        <taxon>Platyhelminthes</taxon>
        <taxon>Cestoda</taxon>
        <taxon>Eucestoda</taxon>
        <taxon>Diphyllobothriidea</taxon>
        <taxon>Diphyllobothriidae</taxon>
        <taxon>Schistocephalus</taxon>
    </lineage>
</organism>
<evidence type="ECO:0000313" key="4">
    <source>
        <dbReference type="EMBL" id="JAP47213.1"/>
    </source>
</evidence>
<accession>A0A0X3P6E9</accession>
<dbReference type="AlphaFoldDB" id="A0A0X3P6E9"/>
<dbReference type="GO" id="GO:0005737">
    <property type="term" value="C:cytoplasm"/>
    <property type="evidence" value="ECO:0007669"/>
    <property type="project" value="TreeGrafter"/>
</dbReference>
<dbReference type="PANTHER" id="PTHR46165:SF2">
    <property type="entry name" value="SET AND MYND DOMAIN-CONTAINING PROTEIN 4"/>
    <property type="match status" value="1"/>
</dbReference>
<dbReference type="EMBL" id="GEEE01016012">
    <property type="protein sequence ID" value="JAP47213.1"/>
    <property type="molecule type" value="Transcribed_RNA"/>
</dbReference>
<keyword evidence="2" id="KW-0808">Transferase</keyword>
<evidence type="ECO:0000256" key="3">
    <source>
        <dbReference type="ARBA" id="ARBA00022691"/>
    </source>
</evidence>
<name>A0A0X3P6E9_SCHSO</name>